<dbReference type="Proteomes" id="UP000076595">
    <property type="component" value="Chromosome"/>
</dbReference>
<reference evidence="2 3" key="1">
    <citation type="submission" date="2015-03" db="EMBL/GenBank/DDBJ databases">
        <title>Genome study of Acetobacter sp. SLV-7.</title>
        <authorList>
            <person name="Cho G.Y."/>
            <person name="Jeon C.O."/>
        </authorList>
    </citation>
    <scope>NUCLEOTIDE SEQUENCE [LARGE SCALE GENOMIC DNA]</scope>
    <source>
        <strain evidence="2 3">SLV-7</strain>
    </source>
</reference>
<dbReference type="EMBL" id="CP011120">
    <property type="protein sequence ID" value="ANA13379.1"/>
    <property type="molecule type" value="Genomic_DNA"/>
</dbReference>
<dbReference type="CDD" id="cd02440">
    <property type="entry name" value="AdoMet_MTases"/>
    <property type="match status" value="1"/>
</dbReference>
<evidence type="ECO:0000259" key="1">
    <source>
        <dbReference type="Pfam" id="PF13649"/>
    </source>
</evidence>
<dbReference type="SUPFAM" id="SSF53335">
    <property type="entry name" value="S-adenosyl-L-methionine-dependent methyltransferases"/>
    <property type="match status" value="1"/>
</dbReference>
<feature type="domain" description="Methyltransferase" evidence="1">
    <location>
        <begin position="39"/>
        <end position="98"/>
    </location>
</feature>
<keyword evidence="3" id="KW-1185">Reference proteome</keyword>
<dbReference type="Pfam" id="PF13649">
    <property type="entry name" value="Methyltransf_25"/>
    <property type="match status" value="1"/>
</dbReference>
<dbReference type="InterPro" id="IPR041698">
    <property type="entry name" value="Methyltransf_25"/>
</dbReference>
<dbReference type="InterPro" id="IPR029063">
    <property type="entry name" value="SAM-dependent_MTases_sf"/>
</dbReference>
<evidence type="ECO:0000313" key="2">
    <source>
        <dbReference type="EMBL" id="ANA13379.1"/>
    </source>
</evidence>
<dbReference type="Gene3D" id="3.40.50.150">
    <property type="entry name" value="Vaccinia Virus protein VP39"/>
    <property type="match status" value="1"/>
</dbReference>
<sequence>MLTISNHHSYAEQWIKETDLLEANGIYEKLAAAVPLGRVLEIGCGAGKGTSQLIQQHEVLSLDNNPHLIDAARQNVCVASNVTIHECNLFTLTENDKKIISSFQPNAIVGWFLGGCGEDIFSKTEGVTELTEKAKLYREKLEDIIISEEILIDTVNTINLVYRGKKVSHLSDQEVKDSQAKNYNTYVFDQVGFKVTDVRLFDWPREGSDFTYGAAHNPNLVQGATNPIIISLIAQRT</sequence>
<name>A0ABM6AIB4_9PROT</name>
<proteinExistence type="predicted"/>
<accession>A0ABM6AIB4</accession>
<gene>
    <name evidence="2" type="ORF">WG31_04650</name>
</gene>
<protein>
    <recommendedName>
        <fullName evidence="1">Methyltransferase domain-containing protein</fullName>
    </recommendedName>
</protein>
<organism evidence="2 3">
    <name type="scientific">Acetobacter oryzifermentans</name>
    <dbReference type="NCBI Taxonomy" id="1633874"/>
    <lineage>
        <taxon>Bacteria</taxon>
        <taxon>Pseudomonadati</taxon>
        <taxon>Pseudomonadota</taxon>
        <taxon>Alphaproteobacteria</taxon>
        <taxon>Acetobacterales</taxon>
        <taxon>Acetobacteraceae</taxon>
        <taxon>Acetobacter</taxon>
    </lineage>
</organism>
<evidence type="ECO:0000313" key="3">
    <source>
        <dbReference type="Proteomes" id="UP000076595"/>
    </source>
</evidence>